<dbReference type="EMBL" id="LR134265">
    <property type="protein sequence ID" value="VED65899.1"/>
    <property type="molecule type" value="Genomic_DNA"/>
</dbReference>
<dbReference type="AlphaFoldDB" id="A0AB38VNT7"/>
<dbReference type="RefSeq" id="WP_000151183.1">
    <property type="nucleotide sequence ID" value="NZ_CDEQ01000011.1"/>
</dbReference>
<evidence type="ECO:0000313" key="3">
    <source>
        <dbReference type="Proteomes" id="UP000268870"/>
    </source>
</evidence>
<name>A0AB38VNT7_STRAG</name>
<protein>
    <submittedName>
        <fullName evidence="2">Peptidase</fullName>
    </submittedName>
</protein>
<proteinExistence type="predicted"/>
<feature type="domain" description="IrrE N-terminal-like" evidence="1">
    <location>
        <begin position="8"/>
        <end position="110"/>
    </location>
</feature>
<dbReference type="InterPro" id="IPR010359">
    <property type="entry name" value="IrrE_HExxH"/>
</dbReference>
<dbReference type="Pfam" id="PF06114">
    <property type="entry name" value="Peptidase_M78"/>
    <property type="match status" value="1"/>
</dbReference>
<gene>
    <name evidence="2" type="ORF">NCTC8184_01962</name>
</gene>
<dbReference type="Proteomes" id="UP000268870">
    <property type="component" value="Chromosome"/>
</dbReference>
<evidence type="ECO:0000259" key="1">
    <source>
        <dbReference type="Pfam" id="PF06114"/>
    </source>
</evidence>
<organism evidence="2 3">
    <name type="scientific">Streptococcus agalactiae</name>
    <dbReference type="NCBI Taxonomy" id="1311"/>
    <lineage>
        <taxon>Bacteria</taxon>
        <taxon>Bacillati</taxon>
        <taxon>Bacillota</taxon>
        <taxon>Bacilli</taxon>
        <taxon>Lactobacillales</taxon>
        <taxon>Streptococcaceae</taxon>
        <taxon>Streptococcus</taxon>
    </lineage>
</organism>
<reference evidence="2 3" key="1">
    <citation type="submission" date="2018-12" db="EMBL/GenBank/DDBJ databases">
        <authorList>
            <consortium name="Pathogen Informatics"/>
        </authorList>
    </citation>
    <scope>NUCLEOTIDE SEQUENCE [LARGE SCALE GENOMIC DNA]</scope>
    <source>
        <strain evidence="2 3">NCTC8184</strain>
    </source>
</reference>
<sequence>MTIEEIVDCHKVNLAYFDNELWPRPGIYIDDIKVIFVNKSLSLDAQKRVILHELGHCERNIGDYKTLREKHELEADRYMISHLIAEALSQLEDKREFNYLQFMQYHQLTTTADECMVIDEYYNLLNVV</sequence>
<accession>A0AB38VNT7</accession>
<evidence type="ECO:0000313" key="2">
    <source>
        <dbReference type="EMBL" id="VED65899.1"/>
    </source>
</evidence>